<organism evidence="8 9">
    <name type="scientific">Maioricimonas rarisocia</name>
    <dbReference type="NCBI Taxonomy" id="2528026"/>
    <lineage>
        <taxon>Bacteria</taxon>
        <taxon>Pseudomonadati</taxon>
        <taxon>Planctomycetota</taxon>
        <taxon>Planctomycetia</taxon>
        <taxon>Planctomycetales</taxon>
        <taxon>Planctomycetaceae</taxon>
        <taxon>Maioricimonas</taxon>
    </lineage>
</organism>
<evidence type="ECO:0000313" key="9">
    <source>
        <dbReference type="Proteomes" id="UP000320496"/>
    </source>
</evidence>
<evidence type="ECO:0000256" key="6">
    <source>
        <dbReference type="HAMAP-Rule" id="MF_00337"/>
    </source>
</evidence>
<accession>A0A517Z6C5</accession>
<gene>
    <name evidence="6 8" type="primary">xseB</name>
    <name evidence="8" type="ORF">Mal4_23620</name>
</gene>
<dbReference type="GO" id="GO:0009318">
    <property type="term" value="C:exodeoxyribonuclease VII complex"/>
    <property type="evidence" value="ECO:0007669"/>
    <property type="project" value="UniProtKB-UniRule"/>
</dbReference>
<dbReference type="HAMAP" id="MF_00337">
    <property type="entry name" value="Exonuc_7_S"/>
    <property type="match status" value="1"/>
</dbReference>
<dbReference type="AlphaFoldDB" id="A0A517Z6C5"/>
<comment type="function">
    <text evidence="6">Bidirectionally degrades single-stranded DNA into large acid-insoluble oligonucleotides, which are then degraded further into small acid-soluble oligonucleotides.</text>
</comment>
<sequence>MAKKKARSGKKDETSDPGFEDALAELHDVVRDLEEGELPLEESLQRFERGIALMRVCRERLAKAEQQIQMLTGLGPDGAETAPFDAEATWRGDESS</sequence>
<name>A0A517Z6C5_9PLAN</name>
<evidence type="ECO:0000313" key="8">
    <source>
        <dbReference type="EMBL" id="QDU38042.1"/>
    </source>
</evidence>
<dbReference type="GO" id="GO:0006308">
    <property type="term" value="P:DNA catabolic process"/>
    <property type="evidence" value="ECO:0007669"/>
    <property type="project" value="UniProtKB-UniRule"/>
</dbReference>
<dbReference type="OrthoDB" id="284990at2"/>
<dbReference type="EMBL" id="CP036275">
    <property type="protein sequence ID" value="QDU38042.1"/>
    <property type="molecule type" value="Genomic_DNA"/>
</dbReference>
<keyword evidence="9" id="KW-1185">Reference proteome</keyword>
<comment type="catalytic activity">
    <reaction evidence="6">
        <text>Exonucleolytic cleavage in either 5'- to 3'- or 3'- to 5'-direction to yield nucleoside 5'-phosphates.</text>
        <dbReference type="EC" id="3.1.11.6"/>
    </reaction>
</comment>
<evidence type="ECO:0000256" key="5">
    <source>
        <dbReference type="ARBA" id="ARBA00022839"/>
    </source>
</evidence>
<evidence type="ECO:0000256" key="1">
    <source>
        <dbReference type="ARBA" id="ARBA00009998"/>
    </source>
</evidence>
<evidence type="ECO:0000256" key="7">
    <source>
        <dbReference type="SAM" id="MobiDB-lite"/>
    </source>
</evidence>
<dbReference type="RefSeq" id="WP_145369365.1">
    <property type="nucleotide sequence ID" value="NZ_CP036275.1"/>
</dbReference>
<protein>
    <recommendedName>
        <fullName evidence="6">Exodeoxyribonuclease 7 small subunit</fullName>
        <ecNumber evidence="6">3.1.11.6</ecNumber>
    </recommendedName>
    <alternativeName>
        <fullName evidence="6">Exodeoxyribonuclease VII small subunit</fullName>
        <shortName evidence="6">Exonuclease VII small subunit</shortName>
    </alternativeName>
</protein>
<dbReference type="KEGG" id="mri:Mal4_23620"/>
<comment type="subcellular location">
    <subcellularLocation>
        <location evidence="6">Cytoplasm</location>
    </subcellularLocation>
</comment>
<keyword evidence="2 6" id="KW-0963">Cytoplasm</keyword>
<dbReference type="InterPro" id="IPR037004">
    <property type="entry name" value="Exonuc_VII_ssu_sf"/>
</dbReference>
<dbReference type="GO" id="GO:0005829">
    <property type="term" value="C:cytosol"/>
    <property type="evidence" value="ECO:0007669"/>
    <property type="project" value="TreeGrafter"/>
</dbReference>
<proteinExistence type="inferred from homology"/>
<dbReference type="NCBIfam" id="NF002140">
    <property type="entry name" value="PRK00977.1-4"/>
    <property type="match status" value="1"/>
</dbReference>
<evidence type="ECO:0000256" key="3">
    <source>
        <dbReference type="ARBA" id="ARBA00022722"/>
    </source>
</evidence>
<dbReference type="Proteomes" id="UP000320496">
    <property type="component" value="Chromosome"/>
</dbReference>
<keyword evidence="4 6" id="KW-0378">Hydrolase</keyword>
<evidence type="ECO:0000256" key="4">
    <source>
        <dbReference type="ARBA" id="ARBA00022801"/>
    </source>
</evidence>
<dbReference type="GO" id="GO:0008855">
    <property type="term" value="F:exodeoxyribonuclease VII activity"/>
    <property type="evidence" value="ECO:0007669"/>
    <property type="project" value="UniProtKB-UniRule"/>
</dbReference>
<dbReference type="PANTHER" id="PTHR34137">
    <property type="entry name" value="EXODEOXYRIBONUCLEASE 7 SMALL SUBUNIT"/>
    <property type="match status" value="1"/>
</dbReference>
<feature type="region of interest" description="Disordered" evidence="7">
    <location>
        <begin position="1"/>
        <end position="21"/>
    </location>
</feature>
<dbReference type="InterPro" id="IPR003761">
    <property type="entry name" value="Exonuc_VII_S"/>
</dbReference>
<evidence type="ECO:0000256" key="2">
    <source>
        <dbReference type="ARBA" id="ARBA00022490"/>
    </source>
</evidence>
<feature type="region of interest" description="Disordered" evidence="7">
    <location>
        <begin position="74"/>
        <end position="96"/>
    </location>
</feature>
<comment type="subunit">
    <text evidence="6">Heterooligomer composed of large and small subunits.</text>
</comment>
<dbReference type="EC" id="3.1.11.6" evidence="6"/>
<keyword evidence="5 6" id="KW-0269">Exonuclease</keyword>
<dbReference type="PANTHER" id="PTHR34137:SF1">
    <property type="entry name" value="EXODEOXYRIBONUCLEASE 7 SMALL SUBUNIT"/>
    <property type="match status" value="1"/>
</dbReference>
<comment type="similarity">
    <text evidence="1 6">Belongs to the XseB family.</text>
</comment>
<dbReference type="Gene3D" id="1.10.287.1040">
    <property type="entry name" value="Exonuclease VII, small subunit"/>
    <property type="match status" value="1"/>
</dbReference>
<dbReference type="SUPFAM" id="SSF116842">
    <property type="entry name" value="XseB-like"/>
    <property type="match status" value="1"/>
</dbReference>
<dbReference type="Pfam" id="PF02609">
    <property type="entry name" value="Exonuc_VII_S"/>
    <property type="match status" value="1"/>
</dbReference>
<dbReference type="NCBIfam" id="TIGR01280">
    <property type="entry name" value="xseB"/>
    <property type="match status" value="1"/>
</dbReference>
<reference evidence="8 9" key="1">
    <citation type="submission" date="2019-02" db="EMBL/GenBank/DDBJ databases">
        <title>Deep-cultivation of Planctomycetes and their phenomic and genomic characterization uncovers novel biology.</title>
        <authorList>
            <person name="Wiegand S."/>
            <person name="Jogler M."/>
            <person name="Boedeker C."/>
            <person name="Pinto D."/>
            <person name="Vollmers J."/>
            <person name="Rivas-Marin E."/>
            <person name="Kohn T."/>
            <person name="Peeters S.H."/>
            <person name="Heuer A."/>
            <person name="Rast P."/>
            <person name="Oberbeckmann S."/>
            <person name="Bunk B."/>
            <person name="Jeske O."/>
            <person name="Meyerdierks A."/>
            <person name="Storesund J.E."/>
            <person name="Kallscheuer N."/>
            <person name="Luecker S."/>
            <person name="Lage O.M."/>
            <person name="Pohl T."/>
            <person name="Merkel B.J."/>
            <person name="Hornburger P."/>
            <person name="Mueller R.-W."/>
            <person name="Bruemmer F."/>
            <person name="Labrenz M."/>
            <person name="Spormann A.M."/>
            <person name="Op den Camp H."/>
            <person name="Overmann J."/>
            <person name="Amann R."/>
            <person name="Jetten M.S.M."/>
            <person name="Mascher T."/>
            <person name="Medema M.H."/>
            <person name="Devos D.P."/>
            <person name="Kaster A.-K."/>
            <person name="Ovreas L."/>
            <person name="Rohde M."/>
            <person name="Galperin M.Y."/>
            <person name="Jogler C."/>
        </authorList>
    </citation>
    <scope>NUCLEOTIDE SEQUENCE [LARGE SCALE GENOMIC DNA]</scope>
    <source>
        <strain evidence="8 9">Mal4</strain>
    </source>
</reference>
<keyword evidence="3 6" id="KW-0540">Nuclease</keyword>